<evidence type="ECO:0000313" key="3">
    <source>
        <dbReference type="Proteomes" id="UP001148786"/>
    </source>
</evidence>
<gene>
    <name evidence="2" type="ORF">NLJ89_g8480</name>
</gene>
<evidence type="ECO:0000256" key="1">
    <source>
        <dbReference type="SAM" id="Phobius"/>
    </source>
</evidence>
<keyword evidence="1" id="KW-0472">Membrane</keyword>
<keyword evidence="1" id="KW-0812">Transmembrane</keyword>
<reference evidence="2" key="1">
    <citation type="submission" date="2022-07" db="EMBL/GenBank/DDBJ databases">
        <title>Genome Sequence of Agrocybe chaxingu.</title>
        <authorList>
            <person name="Buettner E."/>
        </authorList>
    </citation>
    <scope>NUCLEOTIDE SEQUENCE</scope>
    <source>
        <strain evidence="2">MP-N11</strain>
    </source>
</reference>
<dbReference type="EMBL" id="JANKHO010001155">
    <property type="protein sequence ID" value="KAJ3503343.1"/>
    <property type="molecule type" value="Genomic_DNA"/>
</dbReference>
<dbReference type="Proteomes" id="UP001148786">
    <property type="component" value="Unassembled WGS sequence"/>
</dbReference>
<organism evidence="2 3">
    <name type="scientific">Agrocybe chaxingu</name>
    <dbReference type="NCBI Taxonomy" id="84603"/>
    <lineage>
        <taxon>Eukaryota</taxon>
        <taxon>Fungi</taxon>
        <taxon>Dikarya</taxon>
        <taxon>Basidiomycota</taxon>
        <taxon>Agaricomycotina</taxon>
        <taxon>Agaricomycetes</taxon>
        <taxon>Agaricomycetidae</taxon>
        <taxon>Agaricales</taxon>
        <taxon>Agaricineae</taxon>
        <taxon>Strophariaceae</taxon>
        <taxon>Agrocybe</taxon>
    </lineage>
</organism>
<keyword evidence="3" id="KW-1185">Reference proteome</keyword>
<proteinExistence type="predicted"/>
<feature type="transmembrane region" description="Helical" evidence="1">
    <location>
        <begin position="825"/>
        <end position="846"/>
    </location>
</feature>
<feature type="transmembrane region" description="Helical" evidence="1">
    <location>
        <begin position="924"/>
        <end position="945"/>
    </location>
</feature>
<feature type="transmembrane region" description="Helical" evidence="1">
    <location>
        <begin position="957"/>
        <end position="976"/>
    </location>
</feature>
<comment type="caution">
    <text evidence="2">The sequence shown here is derived from an EMBL/GenBank/DDBJ whole genome shotgun (WGS) entry which is preliminary data.</text>
</comment>
<feature type="transmembrane region" description="Helical" evidence="1">
    <location>
        <begin position="752"/>
        <end position="773"/>
    </location>
</feature>
<feature type="transmembrane region" description="Helical" evidence="1">
    <location>
        <begin position="996"/>
        <end position="1021"/>
    </location>
</feature>
<dbReference type="OrthoDB" id="4538955at2759"/>
<keyword evidence="1" id="KW-1133">Transmembrane helix</keyword>
<evidence type="ECO:0000313" key="2">
    <source>
        <dbReference type="EMBL" id="KAJ3503343.1"/>
    </source>
</evidence>
<sequence length="1339" mass="145711">MGIELPYLPILDVHASNSFLSPNSAILKRQLERANEFREKRAGVTKKQEKDAARRLVQQQYHDDKLKATLPEVIYSALKENPNHYGAPRRFAVLIAPHAVVHKDEMIYDTSKYVFEGHTIHFSAFKTPETGLWINNSWVPPSQILLSPNKTAYTFSAHLKDEDGGGTLHGYLNFVQENTPHGLLIHNNEAAFAIQLKPYASQYSIAVSADAGAAWSSGNHELTWDVKSDQWKKATWEDKAGLLAYDLASNNDPILPISVIEVGITDNKSTAPVTPPSFDYALTLPDNTKYTAVFQQVKDQTYFRVVIKDNTLIPPTSAARDASAVKSLFGTELFVAFDDSAFGFVGAYIDKDQRAYAIKGEAIFPPPPALPAIVGPKAAPAPKLLSELHPTLLAEAGDDGPFRKLFAKTPPLRGAFPTLASSAFNITGLLNLNPMQQDKDGQWFDAAGRAAMSDLHDGILTFMDEDLHNTFVGGSRPNLTAEVRNIIFSNPTENTRFYKTLQVPFLTAALSSSTQPSSQLLNGSRAAKVLRDLPANDPVYQSQCSELYSHRWKQMYPIIQQYLDDQSGNDYTDAINSAGTYLKNDLEARFNDVPDPDGSQAAAIKKAQDDLDDLQTYAVSNNLYWAMMLFYYTQTYYLPFLQSKMASSTLSAEISNELKAYGATLGILENNGTTVNGNSFQAAFNDMIRVFTLTTILPQYIDAEGNKTDYLSYLDAIMEEFLKTYATTGDAAMQEYVADITALRGDRQAIQLFMNMLISVSRTTAASLSWASLVAKMRVLADADSYYQKLARGAGMLGSMLMLGCVVSLVMVFRPGKGWKSMTALQQGNTVTAAVSIFVFAVVKIAQRGARLVNFWSDLGTAANRMKVLLKGDEELINAIGPASKDAQSTFTRWLTRTTKESMEMDASEAAPFMKYFGRNASEFLAQTAGIVLGLVNIALAAWTIATTSDPLEKDMAILNIVSGGLAILGIAAGWIASSITIAGVEAGIVVGALEFAAALLGPLSIAFAIAGLIVMIVMSFRHEDPPDPLKDFAESKAKDLGLYMPQQTQIDYFNVIPPDGPFGISYDGLVFMNGAKYIQISALKVGPTGPISAPVVLSGDITHMPDVCLNIQTDSEGITRIWTTTSDANGKTRAQVCLSVDDKGQVIALPLPSKTKTDENGNTIPVDPAVYAKLVKQQQWIFDCTQKGASVTVKDTTHVTSAGFNIRSAATDTYLTIDAKGTRVQLASSPQEWICSMESIGPSGFSYAGSPWTIYTDSRDELIAAQMDSPGSQPLTWAIKPILPAGLEIRSDGSIAIMADKTAAQSPQTIYTISASIMINGRKYMQTSNATIEVAIPP</sequence>
<name>A0A9W8K2E0_9AGAR</name>
<accession>A0A9W8K2E0</accession>
<feature type="transmembrane region" description="Helical" evidence="1">
    <location>
        <begin position="793"/>
        <end position="813"/>
    </location>
</feature>
<protein>
    <submittedName>
        <fullName evidence="2">Uncharacterized protein</fullName>
    </submittedName>
</protein>